<dbReference type="SUPFAM" id="SSF46785">
    <property type="entry name" value="Winged helix' DNA-binding domain"/>
    <property type="match status" value="1"/>
</dbReference>
<dbReference type="InterPro" id="IPR000847">
    <property type="entry name" value="LysR_HTH_N"/>
</dbReference>
<keyword evidence="5" id="KW-0804">Transcription</keyword>
<dbReference type="InterPro" id="IPR005119">
    <property type="entry name" value="LysR_subst-bd"/>
</dbReference>
<comment type="similarity">
    <text evidence="1">Belongs to the LysR transcriptional regulatory family.</text>
</comment>
<dbReference type="SUPFAM" id="SSF53850">
    <property type="entry name" value="Periplasmic binding protein-like II"/>
    <property type="match status" value="1"/>
</dbReference>
<dbReference type="OrthoDB" id="8583877at2"/>
<evidence type="ECO:0000313" key="7">
    <source>
        <dbReference type="Proteomes" id="UP000193427"/>
    </source>
</evidence>
<dbReference type="GO" id="GO:0003700">
    <property type="term" value="F:DNA-binding transcription factor activity"/>
    <property type="evidence" value="ECO:0007669"/>
    <property type="project" value="InterPro"/>
</dbReference>
<dbReference type="Pfam" id="PF00126">
    <property type="entry name" value="HTH_1"/>
    <property type="match status" value="1"/>
</dbReference>
<dbReference type="InterPro" id="IPR036390">
    <property type="entry name" value="WH_DNA-bd_sf"/>
</dbReference>
<evidence type="ECO:0000256" key="2">
    <source>
        <dbReference type="ARBA" id="ARBA00023015"/>
    </source>
</evidence>
<reference evidence="6 7" key="1">
    <citation type="submission" date="2016-04" db="EMBL/GenBank/DDBJ databases">
        <title>Complete genome sequence of natural rubber-degrading, novel Gram-negative bacterium, Rhizobacter gummiphilus strain NS21.</title>
        <authorList>
            <person name="Tabata M."/>
            <person name="Kasai D."/>
            <person name="Fukuda M."/>
        </authorList>
    </citation>
    <scope>NUCLEOTIDE SEQUENCE [LARGE SCALE GENOMIC DNA]</scope>
    <source>
        <strain evidence="6 7">NS21</strain>
    </source>
</reference>
<evidence type="ECO:0000256" key="5">
    <source>
        <dbReference type="ARBA" id="ARBA00023163"/>
    </source>
</evidence>
<dbReference type="PANTHER" id="PTHR30346">
    <property type="entry name" value="TRANSCRIPTIONAL DUAL REGULATOR HCAR-RELATED"/>
    <property type="match status" value="1"/>
</dbReference>
<dbReference type="RefSeq" id="WP_085753775.1">
    <property type="nucleotide sequence ID" value="NZ_BSPR01000017.1"/>
</dbReference>
<evidence type="ECO:0000313" key="6">
    <source>
        <dbReference type="EMBL" id="ARN23453.1"/>
    </source>
</evidence>
<gene>
    <name evidence="6" type="ORF">A4W93_28120</name>
</gene>
<evidence type="ECO:0000256" key="3">
    <source>
        <dbReference type="ARBA" id="ARBA00023125"/>
    </source>
</evidence>
<protein>
    <submittedName>
        <fullName evidence="6">Uncharacterized protein</fullName>
    </submittedName>
</protein>
<keyword evidence="4" id="KW-0010">Activator</keyword>
<dbReference type="PROSITE" id="PS50931">
    <property type="entry name" value="HTH_LYSR"/>
    <property type="match status" value="1"/>
</dbReference>
<accession>A0A1W6LGV9</accession>
<name>A0A1W6LGV9_9BURK</name>
<keyword evidence="2" id="KW-0805">Transcription regulation</keyword>
<dbReference type="Gene3D" id="3.40.190.10">
    <property type="entry name" value="Periplasmic binding protein-like II"/>
    <property type="match status" value="2"/>
</dbReference>
<dbReference type="InterPro" id="IPR036388">
    <property type="entry name" value="WH-like_DNA-bd_sf"/>
</dbReference>
<dbReference type="PANTHER" id="PTHR30346:SF26">
    <property type="entry name" value="HYDROGEN PEROXIDE-INDUCIBLE GENES ACTIVATOR"/>
    <property type="match status" value="1"/>
</dbReference>
<dbReference type="EMBL" id="CP015118">
    <property type="protein sequence ID" value="ARN23453.1"/>
    <property type="molecule type" value="Genomic_DNA"/>
</dbReference>
<dbReference type="Proteomes" id="UP000193427">
    <property type="component" value="Chromosome"/>
</dbReference>
<dbReference type="PRINTS" id="PR00039">
    <property type="entry name" value="HTHLYSR"/>
</dbReference>
<proteinExistence type="inferred from homology"/>
<organism evidence="6 7">
    <name type="scientific">Piscinibacter gummiphilus</name>
    <dbReference type="NCBI Taxonomy" id="946333"/>
    <lineage>
        <taxon>Bacteria</taxon>
        <taxon>Pseudomonadati</taxon>
        <taxon>Pseudomonadota</taxon>
        <taxon>Betaproteobacteria</taxon>
        <taxon>Burkholderiales</taxon>
        <taxon>Sphaerotilaceae</taxon>
        <taxon>Piscinibacter</taxon>
    </lineage>
</organism>
<evidence type="ECO:0000256" key="1">
    <source>
        <dbReference type="ARBA" id="ARBA00009437"/>
    </source>
</evidence>
<dbReference type="KEGG" id="rgu:A4W93_28120"/>
<dbReference type="FunFam" id="1.10.10.10:FF:000001">
    <property type="entry name" value="LysR family transcriptional regulator"/>
    <property type="match status" value="1"/>
</dbReference>
<dbReference type="AlphaFoldDB" id="A0A1W6LGV9"/>
<keyword evidence="3" id="KW-0238">DNA-binding</keyword>
<dbReference type="STRING" id="946333.A4W93_28120"/>
<sequence length="289" mass="31277">MHLRNLRYFCAACETRSTVAAARQCHVTQPAISNAIAQLEEELGTVLFTRQARGLVPTAAGLRLYRQGGKLLADASAIVESFQDAGSRPRLALRIHPALDTAHVARLLRHLRRELVPLELTVLEQDVAAGDGSPADVELTVESCVPSGHTFVPLWDERYVLAVPPDHPLAVQEQVSLRDLHGTAFVDRLHCELAPHWHAGLTQHHVVPDVRARVRSEEWAMGLVAAGVGVTIAPLHGGRARPGVVVRGDVPELQSVTRRVGFAFPGVAQGTVAEVVRVCSPWTPVEASV</sequence>
<dbReference type="CDD" id="cd05466">
    <property type="entry name" value="PBP2_LTTR_substrate"/>
    <property type="match status" value="1"/>
</dbReference>
<keyword evidence="7" id="KW-1185">Reference proteome</keyword>
<dbReference type="GO" id="GO:0003677">
    <property type="term" value="F:DNA binding"/>
    <property type="evidence" value="ECO:0007669"/>
    <property type="project" value="UniProtKB-KW"/>
</dbReference>
<dbReference type="Gene3D" id="1.10.10.10">
    <property type="entry name" value="Winged helix-like DNA-binding domain superfamily/Winged helix DNA-binding domain"/>
    <property type="match status" value="1"/>
</dbReference>
<dbReference type="GO" id="GO:0032993">
    <property type="term" value="C:protein-DNA complex"/>
    <property type="evidence" value="ECO:0007669"/>
    <property type="project" value="TreeGrafter"/>
</dbReference>
<dbReference type="Pfam" id="PF03466">
    <property type="entry name" value="LysR_substrate"/>
    <property type="match status" value="1"/>
</dbReference>
<evidence type="ECO:0000256" key="4">
    <source>
        <dbReference type="ARBA" id="ARBA00023159"/>
    </source>
</evidence>